<reference evidence="2 3" key="1">
    <citation type="submission" date="2020-05" db="EMBL/GenBank/DDBJ databases">
        <title>Aquincola sp. isolate from soil.</title>
        <authorList>
            <person name="Han J."/>
            <person name="Kim D.-U."/>
        </authorList>
    </citation>
    <scope>NUCLEOTIDE SEQUENCE [LARGE SCALE GENOMIC DNA]</scope>
    <source>
        <strain evidence="2 3">S2</strain>
    </source>
</reference>
<accession>A0ABX2EFE1</accession>
<evidence type="ECO:0000313" key="2">
    <source>
        <dbReference type="EMBL" id="NRF67318.1"/>
    </source>
</evidence>
<evidence type="ECO:0000256" key="1">
    <source>
        <dbReference type="SAM" id="Phobius"/>
    </source>
</evidence>
<dbReference type="EMBL" id="JABRWJ010000003">
    <property type="protein sequence ID" value="NRF67318.1"/>
    <property type="molecule type" value="Genomic_DNA"/>
</dbReference>
<protein>
    <submittedName>
        <fullName evidence="2">Uncharacterized protein</fullName>
    </submittedName>
</protein>
<gene>
    <name evidence="2" type="ORF">HLB44_10010</name>
</gene>
<keyword evidence="3" id="KW-1185">Reference proteome</keyword>
<dbReference type="RefSeq" id="WP_173122439.1">
    <property type="nucleotide sequence ID" value="NZ_JABRWJ010000003.1"/>
</dbReference>
<keyword evidence="1" id="KW-1133">Transmembrane helix</keyword>
<comment type="caution">
    <text evidence="2">The sequence shown here is derived from an EMBL/GenBank/DDBJ whole genome shotgun (WGS) entry which is preliminary data.</text>
</comment>
<feature type="transmembrane region" description="Helical" evidence="1">
    <location>
        <begin position="50"/>
        <end position="71"/>
    </location>
</feature>
<keyword evidence="1" id="KW-0472">Membrane</keyword>
<name>A0ABX2EFE1_9BURK</name>
<proteinExistence type="predicted"/>
<feature type="transmembrane region" description="Helical" evidence="1">
    <location>
        <begin position="24"/>
        <end position="44"/>
    </location>
</feature>
<sequence length="126" mass="13931">MSTAHAIARLGFQKWYERELLRSHANLVLLLLATLGLLGAAELYQASLPLLQQLELLGVGAASAAIGLVALRRYLYRLNHAEYVADQAVCKGCDTYAKLEVLDGTAASSVLHVRCRRCDHRWTLQL</sequence>
<organism evidence="2 3">
    <name type="scientific">Pseudaquabacterium terrae</name>
    <dbReference type="NCBI Taxonomy" id="2732868"/>
    <lineage>
        <taxon>Bacteria</taxon>
        <taxon>Pseudomonadati</taxon>
        <taxon>Pseudomonadota</taxon>
        <taxon>Betaproteobacteria</taxon>
        <taxon>Burkholderiales</taxon>
        <taxon>Sphaerotilaceae</taxon>
        <taxon>Pseudaquabacterium</taxon>
    </lineage>
</organism>
<evidence type="ECO:0000313" key="3">
    <source>
        <dbReference type="Proteomes" id="UP000737171"/>
    </source>
</evidence>
<keyword evidence="1" id="KW-0812">Transmembrane</keyword>
<dbReference type="Proteomes" id="UP000737171">
    <property type="component" value="Unassembled WGS sequence"/>
</dbReference>